<dbReference type="RefSeq" id="WP_091823531.1">
    <property type="nucleotide sequence ID" value="NZ_FNRJ01000002.1"/>
</dbReference>
<dbReference type="STRING" id="1122198.SAMN02745729_102224"/>
<keyword evidence="2" id="KW-1185">Reference proteome</keyword>
<evidence type="ECO:0000313" key="2">
    <source>
        <dbReference type="Proteomes" id="UP000242469"/>
    </source>
</evidence>
<reference evidence="2" key="1">
    <citation type="submission" date="2016-10" db="EMBL/GenBank/DDBJ databases">
        <authorList>
            <person name="Varghese N."/>
            <person name="Submissions S."/>
        </authorList>
    </citation>
    <scope>NUCLEOTIDE SEQUENCE [LARGE SCALE GENOMIC DNA]</scope>
    <source>
        <strain evidence="2">DSM 11526</strain>
    </source>
</reference>
<sequence>MAELYARIHPASSYYADQDTGEPFRVTLKPEPTDGFYWLGGPGGQYRHSDLQLFVKCGDELERCRMYAANGERSQIVRIMLADILAQAERGELCPEHLEHWVTQQRKRLTAILTAARANWVEEVDEI</sequence>
<protein>
    <submittedName>
        <fullName evidence="1">Uncharacterized protein</fullName>
    </submittedName>
</protein>
<dbReference type="AlphaFoldDB" id="A0A1H3ZZS7"/>
<evidence type="ECO:0000313" key="1">
    <source>
        <dbReference type="EMBL" id="SEA29205.1"/>
    </source>
</evidence>
<organism evidence="1 2">
    <name type="scientific">Marinobacterium iners DSM 11526</name>
    <dbReference type="NCBI Taxonomy" id="1122198"/>
    <lineage>
        <taxon>Bacteria</taxon>
        <taxon>Pseudomonadati</taxon>
        <taxon>Pseudomonadota</taxon>
        <taxon>Gammaproteobacteria</taxon>
        <taxon>Oceanospirillales</taxon>
        <taxon>Oceanospirillaceae</taxon>
        <taxon>Marinobacterium</taxon>
    </lineage>
</organism>
<name>A0A1H3ZZS7_9GAMM</name>
<dbReference type="OrthoDB" id="9135094at2"/>
<dbReference type="EMBL" id="FNRJ01000002">
    <property type="protein sequence ID" value="SEA29205.1"/>
    <property type="molecule type" value="Genomic_DNA"/>
</dbReference>
<proteinExistence type="predicted"/>
<accession>A0A1H3ZZS7</accession>
<dbReference type="Proteomes" id="UP000242469">
    <property type="component" value="Unassembled WGS sequence"/>
</dbReference>
<gene>
    <name evidence="1" type="ORF">SAMN02745729_102224</name>
</gene>